<accession>A0A917JPP9</accession>
<dbReference type="Pfam" id="PF00563">
    <property type="entry name" value="EAL"/>
    <property type="match status" value="1"/>
</dbReference>
<dbReference type="GO" id="GO:0071111">
    <property type="term" value="F:cyclic-guanylate-specific phosphodiesterase activity"/>
    <property type="evidence" value="ECO:0007669"/>
    <property type="project" value="InterPro"/>
</dbReference>
<dbReference type="PROSITE" id="PS50887">
    <property type="entry name" value="GGDEF"/>
    <property type="match status" value="1"/>
</dbReference>
<keyword evidence="4" id="KW-1185">Reference proteome</keyword>
<sequence>MAKFIDATKAFQCNVRKSPISSAKPGFDELFQNVEIDSDSANQVIKSSLRAESLLRLSKVIGSYKSLYADLENIYRTIRFSVDLENCILVRSLNHNQWEYLHFIKGYQLQVGAEWVQVDSNQSYGIDELLNMPKEILCTFPTSNFDNSVLDQLLTQKSSYFEHFVHNKGGVIYATGADLNYSHCDMCYLSHVTSIISYCVEKEISDDFLAQVYRNLGSAAAVGDRLKSEGEKQVVIPAIYMDTPTGLPNQRGFLRILRQAIEVKSKAIFVVILSIDNFNYFCGLFDDSVQQRFIKAAIDKIREVVTNETISYLGGSKFAFFLSDTHVAEVNMLLQQVVDRFAVDIVVTDYRANFNILAGYVNYSREQVTQQNPKEQAADLLLKLAEIALFQARKNRQINFLGYEAGMDDELKLKIDLMRSLSQAISNEEFELYFQPIVAADDAAHGRYYYFEALLRWQHPAYGLVGPDKFIHIAEKSGDIVALGYWVVERVCRYLAESNLEASIRVAVNLSPVQLREDNLVNNLIHIVERHGIAAESIVFEITETAAMQNAELSKIQFAKLREYGFKLAVDDFGTGHSALSYLLEFSLDILKIDKSFIDQTQDNQRYELIAESMIILAHQLSMTVVCEGIETPQQLKMVQDWQSDFIQGYFICKPKPWHYFVDKLKNIGSSNNLKEFKN</sequence>
<dbReference type="PROSITE" id="PS50883">
    <property type="entry name" value="EAL"/>
    <property type="match status" value="1"/>
</dbReference>
<dbReference type="AlphaFoldDB" id="A0A917JPP9"/>
<dbReference type="Pfam" id="PF00990">
    <property type="entry name" value="GGDEF"/>
    <property type="match status" value="1"/>
</dbReference>
<dbReference type="PANTHER" id="PTHR33121:SF70">
    <property type="entry name" value="SIGNALING PROTEIN YKOW"/>
    <property type="match status" value="1"/>
</dbReference>
<evidence type="ECO:0000313" key="3">
    <source>
        <dbReference type="EMBL" id="GGI78825.1"/>
    </source>
</evidence>
<dbReference type="CDD" id="cd01948">
    <property type="entry name" value="EAL"/>
    <property type="match status" value="1"/>
</dbReference>
<dbReference type="Gene3D" id="3.20.20.450">
    <property type="entry name" value="EAL domain"/>
    <property type="match status" value="1"/>
</dbReference>
<dbReference type="SMART" id="SM00267">
    <property type="entry name" value="GGDEF"/>
    <property type="match status" value="1"/>
</dbReference>
<dbReference type="InterPro" id="IPR000160">
    <property type="entry name" value="GGDEF_dom"/>
</dbReference>
<gene>
    <name evidence="3" type="ORF">GCM10009332_15320</name>
</gene>
<protein>
    <recommendedName>
        <fullName evidence="5">GGDEF domain-containing protein</fullName>
    </recommendedName>
</protein>
<feature type="domain" description="GGDEF" evidence="2">
    <location>
        <begin position="266"/>
        <end position="405"/>
    </location>
</feature>
<dbReference type="SMART" id="SM00052">
    <property type="entry name" value="EAL"/>
    <property type="match status" value="1"/>
</dbReference>
<dbReference type="Proteomes" id="UP000613743">
    <property type="component" value="Unassembled WGS sequence"/>
</dbReference>
<dbReference type="EMBL" id="BMPZ01000003">
    <property type="protein sequence ID" value="GGI78825.1"/>
    <property type="molecule type" value="Genomic_DNA"/>
</dbReference>
<dbReference type="InterPro" id="IPR035919">
    <property type="entry name" value="EAL_sf"/>
</dbReference>
<organism evidence="3 4">
    <name type="scientific">Shewanella gelidii</name>
    <dbReference type="NCBI Taxonomy" id="1642821"/>
    <lineage>
        <taxon>Bacteria</taxon>
        <taxon>Pseudomonadati</taxon>
        <taxon>Pseudomonadota</taxon>
        <taxon>Gammaproteobacteria</taxon>
        <taxon>Alteromonadales</taxon>
        <taxon>Shewanellaceae</taxon>
        <taxon>Shewanella</taxon>
    </lineage>
</organism>
<evidence type="ECO:0000313" key="4">
    <source>
        <dbReference type="Proteomes" id="UP000613743"/>
    </source>
</evidence>
<dbReference type="InterPro" id="IPR043128">
    <property type="entry name" value="Rev_trsase/Diguanyl_cyclase"/>
</dbReference>
<dbReference type="InterPro" id="IPR001633">
    <property type="entry name" value="EAL_dom"/>
</dbReference>
<dbReference type="InterPro" id="IPR029787">
    <property type="entry name" value="Nucleotide_cyclase"/>
</dbReference>
<dbReference type="Gene3D" id="3.30.70.270">
    <property type="match status" value="1"/>
</dbReference>
<evidence type="ECO:0000259" key="2">
    <source>
        <dbReference type="PROSITE" id="PS50887"/>
    </source>
</evidence>
<evidence type="ECO:0000259" key="1">
    <source>
        <dbReference type="PROSITE" id="PS50883"/>
    </source>
</evidence>
<reference evidence="3" key="1">
    <citation type="journal article" date="2014" name="Int. J. Syst. Evol. Microbiol.">
        <title>Complete genome sequence of Corynebacterium casei LMG S-19264T (=DSM 44701T), isolated from a smear-ripened cheese.</title>
        <authorList>
            <consortium name="US DOE Joint Genome Institute (JGI-PGF)"/>
            <person name="Walter F."/>
            <person name="Albersmeier A."/>
            <person name="Kalinowski J."/>
            <person name="Ruckert C."/>
        </authorList>
    </citation>
    <scope>NUCLEOTIDE SEQUENCE</scope>
    <source>
        <strain evidence="3">JCM 30804</strain>
    </source>
</reference>
<dbReference type="SUPFAM" id="SSF141868">
    <property type="entry name" value="EAL domain-like"/>
    <property type="match status" value="1"/>
</dbReference>
<proteinExistence type="predicted"/>
<dbReference type="RefSeq" id="WP_188919516.1">
    <property type="nucleotide sequence ID" value="NZ_BMPZ01000003.1"/>
</dbReference>
<name>A0A917JPP9_9GAMM</name>
<dbReference type="SUPFAM" id="SSF55073">
    <property type="entry name" value="Nucleotide cyclase"/>
    <property type="match status" value="1"/>
</dbReference>
<dbReference type="InterPro" id="IPR050706">
    <property type="entry name" value="Cyclic-di-GMP_PDE-like"/>
</dbReference>
<reference evidence="3" key="2">
    <citation type="submission" date="2020-09" db="EMBL/GenBank/DDBJ databases">
        <authorList>
            <person name="Sun Q."/>
            <person name="Ohkuma M."/>
        </authorList>
    </citation>
    <scope>NUCLEOTIDE SEQUENCE</scope>
    <source>
        <strain evidence="3">JCM 30804</strain>
    </source>
</reference>
<feature type="domain" description="EAL" evidence="1">
    <location>
        <begin position="414"/>
        <end position="669"/>
    </location>
</feature>
<evidence type="ECO:0008006" key="5">
    <source>
        <dbReference type="Google" id="ProtNLM"/>
    </source>
</evidence>
<dbReference type="PANTHER" id="PTHR33121">
    <property type="entry name" value="CYCLIC DI-GMP PHOSPHODIESTERASE PDEF"/>
    <property type="match status" value="1"/>
</dbReference>
<comment type="caution">
    <text evidence="3">The sequence shown here is derived from an EMBL/GenBank/DDBJ whole genome shotgun (WGS) entry which is preliminary data.</text>
</comment>